<dbReference type="InterPro" id="IPR000871">
    <property type="entry name" value="Beta-lactam_class-A"/>
</dbReference>
<dbReference type="Gene3D" id="3.40.710.10">
    <property type="entry name" value="DD-peptidase/beta-lactamase superfamily"/>
    <property type="match status" value="1"/>
</dbReference>
<dbReference type="SUPFAM" id="SSF56601">
    <property type="entry name" value="beta-lactamase/transpeptidase-like"/>
    <property type="match status" value="1"/>
</dbReference>
<dbReference type="Pfam" id="PF18042">
    <property type="entry name" value="ORF_12_N"/>
    <property type="match status" value="1"/>
</dbReference>
<proteinExistence type="predicted"/>
<dbReference type="InterPro" id="IPR045155">
    <property type="entry name" value="Beta-lactam_cat"/>
</dbReference>
<dbReference type="PANTHER" id="PTHR35333:SF5">
    <property type="entry name" value="CONSERVED LIPOPROTEIN LPQF-RELATED"/>
    <property type="match status" value="1"/>
</dbReference>
<dbReference type="Pfam" id="PF13354">
    <property type="entry name" value="Beta-lactamase2"/>
    <property type="match status" value="1"/>
</dbReference>
<gene>
    <name evidence="5" type="ORF">GCM10009850_101090</name>
</gene>
<keyword evidence="6" id="KW-1185">Reference proteome</keyword>
<dbReference type="PANTHER" id="PTHR35333">
    <property type="entry name" value="BETA-LACTAMASE"/>
    <property type="match status" value="1"/>
</dbReference>
<feature type="signal peptide" evidence="2">
    <location>
        <begin position="1"/>
        <end position="24"/>
    </location>
</feature>
<dbReference type="Gene3D" id="3.10.450.280">
    <property type="match status" value="1"/>
</dbReference>
<dbReference type="PROSITE" id="PS51257">
    <property type="entry name" value="PROKAR_LIPOPROTEIN"/>
    <property type="match status" value="1"/>
</dbReference>
<feature type="chain" id="PRO_5045743640" description="Beta-lactamase" evidence="2">
    <location>
        <begin position="25"/>
        <end position="457"/>
    </location>
</feature>
<keyword evidence="2" id="KW-0732">Signal</keyword>
<dbReference type="InterPro" id="IPR012338">
    <property type="entry name" value="Beta-lactam/transpept-like"/>
</dbReference>
<evidence type="ECO:0000259" key="3">
    <source>
        <dbReference type="Pfam" id="PF13354"/>
    </source>
</evidence>
<evidence type="ECO:0000313" key="6">
    <source>
        <dbReference type="Proteomes" id="UP001499843"/>
    </source>
</evidence>
<comment type="caution">
    <text evidence="5">The sequence shown here is derived from an EMBL/GenBank/DDBJ whole genome shotgun (WGS) entry which is preliminary data.</text>
</comment>
<sequence length="457" mass="48202">MNAPSKPVPILAAAVAALAMTACAGRPAPAEATGAGISATPNGTPSPATGTPAGVPGTPAGRQLGWLLDASTRAPITEDELADHFTADFLKAIPPAQLNQVLATFKDLKLERLETSQDRSLVARVLAGASAFDVALSVDAAGLMTGLRFSAPTPGTWGEVDERLARLSPRTGFLAAELTKDGTCRPVHGVAAGERGPLGSMLKLYVLGAVAERIGSGAFGWDTELTITPELKSLPSGELQDRPDGSRVTVLEAAKLMISISDNTATDLLIHKAGRKAVERTMRAWGVRDKRNVPFLTTRDLFVLKGVGYPRHAKRYLSLNDAGQRAYLDKVVAKAPLSKFAMWSAPRELDTLEWFASPAEICRAYAGLVKLGDRRIGEVMSINDGGLGLDKAQWPAVWFKGGSEPGVSDMSFLARTAQGRTYVVTTMAIDRKAPVGGQVGLDQVAVTRGAFALVKAP</sequence>
<feature type="domain" description="Beta-lactamase class A catalytic" evidence="3">
    <location>
        <begin position="189"/>
        <end position="291"/>
    </location>
</feature>
<evidence type="ECO:0000256" key="2">
    <source>
        <dbReference type="SAM" id="SignalP"/>
    </source>
</evidence>
<feature type="domain" description="ORF 12 gene product N-terminal" evidence="4">
    <location>
        <begin position="56"/>
        <end position="143"/>
    </location>
</feature>
<protein>
    <recommendedName>
        <fullName evidence="7">Beta-lactamase</fullName>
    </recommendedName>
</protein>
<dbReference type="EMBL" id="BAAAQX010000042">
    <property type="protein sequence ID" value="GAA2214644.1"/>
    <property type="molecule type" value="Genomic_DNA"/>
</dbReference>
<dbReference type="Proteomes" id="UP001499843">
    <property type="component" value="Unassembled WGS sequence"/>
</dbReference>
<feature type="compositionally biased region" description="Low complexity" evidence="1">
    <location>
        <begin position="39"/>
        <end position="61"/>
    </location>
</feature>
<name>A0ABN3CYU9_9ACTN</name>
<accession>A0ABN3CYU9</accession>
<dbReference type="RefSeq" id="WP_344492581.1">
    <property type="nucleotide sequence ID" value="NZ_BAAAQX010000042.1"/>
</dbReference>
<dbReference type="InterPro" id="IPR040846">
    <property type="entry name" value="ORF_12_N"/>
</dbReference>
<evidence type="ECO:0000256" key="1">
    <source>
        <dbReference type="SAM" id="MobiDB-lite"/>
    </source>
</evidence>
<evidence type="ECO:0000259" key="4">
    <source>
        <dbReference type="Pfam" id="PF18042"/>
    </source>
</evidence>
<reference evidence="5 6" key="1">
    <citation type="journal article" date="2019" name="Int. J. Syst. Evol. Microbiol.">
        <title>The Global Catalogue of Microorganisms (GCM) 10K type strain sequencing project: providing services to taxonomists for standard genome sequencing and annotation.</title>
        <authorList>
            <consortium name="The Broad Institute Genomics Platform"/>
            <consortium name="The Broad Institute Genome Sequencing Center for Infectious Disease"/>
            <person name="Wu L."/>
            <person name="Ma J."/>
        </authorList>
    </citation>
    <scope>NUCLEOTIDE SEQUENCE [LARGE SCALE GENOMIC DNA]</scope>
    <source>
        <strain evidence="5 6">JCM 16114</strain>
    </source>
</reference>
<evidence type="ECO:0000313" key="5">
    <source>
        <dbReference type="EMBL" id="GAA2214644.1"/>
    </source>
</evidence>
<evidence type="ECO:0008006" key="7">
    <source>
        <dbReference type="Google" id="ProtNLM"/>
    </source>
</evidence>
<organism evidence="5 6">
    <name type="scientific">Nonomuraea monospora</name>
    <dbReference type="NCBI Taxonomy" id="568818"/>
    <lineage>
        <taxon>Bacteria</taxon>
        <taxon>Bacillati</taxon>
        <taxon>Actinomycetota</taxon>
        <taxon>Actinomycetes</taxon>
        <taxon>Streptosporangiales</taxon>
        <taxon>Streptosporangiaceae</taxon>
        <taxon>Nonomuraea</taxon>
    </lineage>
</organism>
<feature type="region of interest" description="Disordered" evidence="1">
    <location>
        <begin position="29"/>
        <end position="61"/>
    </location>
</feature>